<sequence length="284" mass="31797">MPNVLCQRTAVSKKMKLKKKKIRYEDLSNIMEDKDLTLLDSLNKEEIVGKLLAAIEYIKLQQERVIQLEANFVDVKLAFADAMTDQFVRQRSYPPVFPLNKDLHHAGKPSYAQTTKVQQAPVLSASFAAGATMEKLLESSAGGPVPSLVRQKDNNIYVCLNDPTDLKRTKSIQESKEGPNHRSILNSVSRPSKLYPAVALFVDLSYLPTLKDELMANRDSVLLGGEIDFFNTSSRVVEVMLDREARHCFFCLGYGHVKASCRAKEPNCGKCSGTHLTRECNSQE</sequence>
<evidence type="ECO:0000313" key="2">
    <source>
        <dbReference type="Proteomes" id="UP000076858"/>
    </source>
</evidence>
<comment type="caution">
    <text evidence="1">The sequence shown here is derived from an EMBL/GenBank/DDBJ whole genome shotgun (WGS) entry which is preliminary data.</text>
</comment>
<dbReference type="OrthoDB" id="6375291at2759"/>
<reference evidence="1 2" key="1">
    <citation type="submission" date="2016-03" db="EMBL/GenBank/DDBJ databases">
        <title>EvidentialGene: Evidence-directed Construction of Genes on Genomes.</title>
        <authorList>
            <person name="Gilbert D.G."/>
            <person name="Choi J.-H."/>
            <person name="Mockaitis K."/>
            <person name="Colbourne J."/>
            <person name="Pfrender M."/>
        </authorList>
    </citation>
    <scope>NUCLEOTIDE SEQUENCE [LARGE SCALE GENOMIC DNA]</scope>
    <source>
        <strain evidence="1 2">Xinb3</strain>
        <tissue evidence="1">Complete organism</tissue>
    </source>
</reference>
<gene>
    <name evidence="1" type="ORF">APZ42_028047</name>
</gene>
<dbReference type="EMBL" id="LRGB01002361">
    <property type="protein sequence ID" value="KZS08092.1"/>
    <property type="molecule type" value="Genomic_DNA"/>
</dbReference>
<name>A0A164QVD0_9CRUS</name>
<dbReference type="AlphaFoldDB" id="A0A164QVD0"/>
<accession>A0A164QVD0</accession>
<proteinExistence type="predicted"/>
<keyword evidence="2" id="KW-1185">Reference proteome</keyword>
<organism evidence="1 2">
    <name type="scientific">Daphnia magna</name>
    <dbReference type="NCBI Taxonomy" id="35525"/>
    <lineage>
        <taxon>Eukaryota</taxon>
        <taxon>Metazoa</taxon>
        <taxon>Ecdysozoa</taxon>
        <taxon>Arthropoda</taxon>
        <taxon>Crustacea</taxon>
        <taxon>Branchiopoda</taxon>
        <taxon>Diplostraca</taxon>
        <taxon>Cladocera</taxon>
        <taxon>Anomopoda</taxon>
        <taxon>Daphniidae</taxon>
        <taxon>Daphnia</taxon>
    </lineage>
</organism>
<protein>
    <submittedName>
        <fullName evidence="1">Uncharacterized protein</fullName>
    </submittedName>
</protein>
<dbReference type="Proteomes" id="UP000076858">
    <property type="component" value="Unassembled WGS sequence"/>
</dbReference>
<evidence type="ECO:0000313" key="1">
    <source>
        <dbReference type="EMBL" id="KZS08092.1"/>
    </source>
</evidence>